<organism evidence="1 2">
    <name type="scientific">Kiloniella spongiae</name>
    <dbReference type="NCBI Taxonomy" id="1489064"/>
    <lineage>
        <taxon>Bacteria</taxon>
        <taxon>Pseudomonadati</taxon>
        <taxon>Pseudomonadota</taxon>
        <taxon>Alphaproteobacteria</taxon>
        <taxon>Rhodospirillales</taxon>
        <taxon>Kiloniellaceae</taxon>
        <taxon>Kiloniella</taxon>
    </lineage>
</organism>
<name>A0A0H2MQS3_9PROT</name>
<dbReference type="Gene3D" id="3.40.630.30">
    <property type="match status" value="1"/>
</dbReference>
<dbReference type="STRING" id="1489064.WH96_19800"/>
<dbReference type="InterPro" id="IPR016181">
    <property type="entry name" value="Acyl_CoA_acyltransferase"/>
</dbReference>
<dbReference type="OrthoDB" id="9796171at2"/>
<evidence type="ECO:0000313" key="1">
    <source>
        <dbReference type="EMBL" id="KLN59020.1"/>
    </source>
</evidence>
<dbReference type="EMBL" id="LAQL01000021">
    <property type="protein sequence ID" value="KLN59020.1"/>
    <property type="molecule type" value="Genomic_DNA"/>
</dbReference>
<reference evidence="1 2" key="1">
    <citation type="submission" date="2015-03" db="EMBL/GenBank/DDBJ databases">
        <title>Genome Sequence of Kiloniella spongiae MEBiC09566, isolated from a marine sponge.</title>
        <authorList>
            <person name="Shao Z."/>
            <person name="Wang L."/>
            <person name="Li X."/>
        </authorList>
    </citation>
    <scope>NUCLEOTIDE SEQUENCE [LARGE SCALE GENOMIC DNA]</scope>
    <source>
        <strain evidence="1 2">MEBiC09566</strain>
    </source>
</reference>
<evidence type="ECO:0000313" key="2">
    <source>
        <dbReference type="Proteomes" id="UP000035444"/>
    </source>
</evidence>
<dbReference type="AlphaFoldDB" id="A0A0H2MQS3"/>
<gene>
    <name evidence="1" type="ORF">WH96_19800</name>
</gene>
<sequence>MSKLDITVVSSIDEWVQCQHIRSSAFLSTEPYREEFDGKDFELVTHILAIQDTVPVACMRLRYACENTIHGGRLALMPNLEPRNRLRTLNAIATYADSYCVKMGFSRILGEVADRRLIKFWLRRGFQLTGGKPIEFGDRQFWPIEKYINGASILNSADEVK</sequence>
<dbReference type="SUPFAM" id="SSF55729">
    <property type="entry name" value="Acyl-CoA N-acyltransferases (Nat)"/>
    <property type="match status" value="1"/>
</dbReference>
<dbReference type="Proteomes" id="UP000035444">
    <property type="component" value="Unassembled WGS sequence"/>
</dbReference>
<protein>
    <recommendedName>
        <fullName evidence="3">N-acetyltransferase domain-containing protein</fullName>
    </recommendedName>
</protein>
<proteinExistence type="predicted"/>
<accession>A0A0H2MQS3</accession>
<evidence type="ECO:0008006" key="3">
    <source>
        <dbReference type="Google" id="ProtNLM"/>
    </source>
</evidence>
<comment type="caution">
    <text evidence="1">The sequence shown here is derived from an EMBL/GenBank/DDBJ whole genome shotgun (WGS) entry which is preliminary data.</text>
</comment>
<keyword evidence="2" id="KW-1185">Reference proteome</keyword>
<dbReference type="RefSeq" id="WP_047765979.1">
    <property type="nucleotide sequence ID" value="NZ_LAQL01000021.1"/>
</dbReference>